<organism evidence="1 2">
    <name type="scientific">Pluteus cervinus</name>
    <dbReference type="NCBI Taxonomy" id="181527"/>
    <lineage>
        <taxon>Eukaryota</taxon>
        <taxon>Fungi</taxon>
        <taxon>Dikarya</taxon>
        <taxon>Basidiomycota</taxon>
        <taxon>Agaricomycotina</taxon>
        <taxon>Agaricomycetes</taxon>
        <taxon>Agaricomycetidae</taxon>
        <taxon>Agaricales</taxon>
        <taxon>Pluteineae</taxon>
        <taxon>Pluteaceae</taxon>
        <taxon>Pluteus</taxon>
    </lineage>
</organism>
<accession>A0ACD3A1A7</accession>
<name>A0ACD3A1A7_9AGAR</name>
<protein>
    <submittedName>
        <fullName evidence="1">Uncharacterized protein</fullName>
    </submittedName>
</protein>
<dbReference type="Proteomes" id="UP000308600">
    <property type="component" value="Unassembled WGS sequence"/>
</dbReference>
<gene>
    <name evidence="1" type="ORF">BDN72DRAFT_781231</name>
</gene>
<dbReference type="EMBL" id="ML209084">
    <property type="protein sequence ID" value="TFK59089.1"/>
    <property type="molecule type" value="Genomic_DNA"/>
</dbReference>
<evidence type="ECO:0000313" key="1">
    <source>
        <dbReference type="EMBL" id="TFK59089.1"/>
    </source>
</evidence>
<reference evidence="1 2" key="1">
    <citation type="journal article" date="2019" name="Nat. Ecol. Evol.">
        <title>Megaphylogeny resolves global patterns of mushroom evolution.</title>
        <authorList>
            <person name="Varga T."/>
            <person name="Krizsan K."/>
            <person name="Foldi C."/>
            <person name="Dima B."/>
            <person name="Sanchez-Garcia M."/>
            <person name="Sanchez-Ramirez S."/>
            <person name="Szollosi G.J."/>
            <person name="Szarkandi J.G."/>
            <person name="Papp V."/>
            <person name="Albert L."/>
            <person name="Andreopoulos W."/>
            <person name="Angelini C."/>
            <person name="Antonin V."/>
            <person name="Barry K.W."/>
            <person name="Bougher N.L."/>
            <person name="Buchanan P."/>
            <person name="Buyck B."/>
            <person name="Bense V."/>
            <person name="Catcheside P."/>
            <person name="Chovatia M."/>
            <person name="Cooper J."/>
            <person name="Damon W."/>
            <person name="Desjardin D."/>
            <person name="Finy P."/>
            <person name="Geml J."/>
            <person name="Haridas S."/>
            <person name="Hughes K."/>
            <person name="Justo A."/>
            <person name="Karasinski D."/>
            <person name="Kautmanova I."/>
            <person name="Kiss B."/>
            <person name="Kocsube S."/>
            <person name="Kotiranta H."/>
            <person name="LaButti K.M."/>
            <person name="Lechner B.E."/>
            <person name="Liimatainen K."/>
            <person name="Lipzen A."/>
            <person name="Lukacs Z."/>
            <person name="Mihaltcheva S."/>
            <person name="Morgado L.N."/>
            <person name="Niskanen T."/>
            <person name="Noordeloos M.E."/>
            <person name="Ohm R.A."/>
            <person name="Ortiz-Santana B."/>
            <person name="Ovrebo C."/>
            <person name="Racz N."/>
            <person name="Riley R."/>
            <person name="Savchenko A."/>
            <person name="Shiryaev A."/>
            <person name="Soop K."/>
            <person name="Spirin V."/>
            <person name="Szebenyi C."/>
            <person name="Tomsovsky M."/>
            <person name="Tulloss R.E."/>
            <person name="Uehling J."/>
            <person name="Grigoriev I.V."/>
            <person name="Vagvolgyi C."/>
            <person name="Papp T."/>
            <person name="Martin F.M."/>
            <person name="Miettinen O."/>
            <person name="Hibbett D.S."/>
            <person name="Nagy L.G."/>
        </authorList>
    </citation>
    <scope>NUCLEOTIDE SEQUENCE [LARGE SCALE GENOMIC DNA]</scope>
    <source>
        <strain evidence="1 2">NL-1719</strain>
    </source>
</reference>
<proteinExistence type="predicted"/>
<evidence type="ECO:0000313" key="2">
    <source>
        <dbReference type="Proteomes" id="UP000308600"/>
    </source>
</evidence>
<sequence>MFGTIWDDNSCAYDAVITILYNLWLNNPIYWSSAFTNIGSHIILFLDVNFHEVLNNSLTLDSVRDGFRELLCLSYRLHFRFGQFTSVDQILLYTLASHYNVLSSSTSCPHLHVVNGPEAPIKNCYVSIAGVAGNNIPLISILNNCTTECVNECGACGYQLIRTYKLITAPPILFVDTSMYAVDITTQVIVNVGGQNHMYKLHSIIYFGNYHFTCVVIDSANKMWFHDGMKGKNMYYICNLSENLNLRVFNNQVAVAITLVHIN</sequence>
<keyword evidence="2" id="KW-1185">Reference proteome</keyword>